<keyword evidence="1" id="KW-0167">Capsid protein</keyword>
<organism evidence="1 2">
    <name type="scientific">Peribacillus butanolivorans</name>
    <dbReference type="NCBI Taxonomy" id="421767"/>
    <lineage>
        <taxon>Bacteria</taxon>
        <taxon>Bacillati</taxon>
        <taxon>Bacillota</taxon>
        <taxon>Bacilli</taxon>
        <taxon>Bacillales</taxon>
        <taxon>Bacillaceae</taxon>
        <taxon>Peribacillus</taxon>
    </lineage>
</organism>
<dbReference type="SUPFAM" id="SSF69318">
    <property type="entry name" value="Integrin alpha N-terminal domain"/>
    <property type="match status" value="1"/>
</dbReference>
<evidence type="ECO:0000313" key="1">
    <source>
        <dbReference type="EMBL" id="PEJ29307.1"/>
    </source>
</evidence>
<dbReference type="Proteomes" id="UP000220106">
    <property type="component" value="Unassembled WGS sequence"/>
</dbReference>
<sequence length="308" mass="35467">MYDLRKAIHYYQTKIQETNDPYYWFFLADAQIRVGLTDEALQTIDNALSFPNPYPSKQVLLEMKVKLQHFLLREINQNNPSIVTEKRVDIDGDGIIDNVLLTANKTPDSPLWQNITLVIQNGRTNHYQQFPLKDNLGYNPTLFLGDFTDNKVDDILVVMDTGGSSGTIYTYVFSYINGQMRQIFNSDAFNEDYKYSVTYQDQYKATVISHKLKEKHILELTYKGNEYLTEIYNKTGILKASIEGWVNPLSGLYPVDFNRDGKYELEAYQRIAGRYNADSLGFVQTVLKWNGHVFGPDRQNVAIFGGEI</sequence>
<evidence type="ECO:0000313" key="2">
    <source>
        <dbReference type="Proteomes" id="UP000220106"/>
    </source>
</evidence>
<dbReference type="AlphaFoldDB" id="A0AAX0RZ78"/>
<protein>
    <submittedName>
        <fullName evidence="1">Spore coat protein</fullName>
    </submittedName>
</protein>
<gene>
    <name evidence="1" type="ORF">CN689_22020</name>
</gene>
<accession>A0AAX0RZ78</accession>
<reference evidence="1 2" key="1">
    <citation type="submission" date="2017-09" db="EMBL/GenBank/DDBJ databases">
        <title>Large-scale bioinformatics analysis of Bacillus genomes uncovers conserved roles of natural products in bacterial physiology.</title>
        <authorList>
            <consortium name="Agbiome Team Llc"/>
            <person name="Bleich R.M."/>
            <person name="Kirk G.J."/>
            <person name="Santa Maria K.C."/>
            <person name="Allen S.E."/>
            <person name="Farag S."/>
            <person name="Shank E.A."/>
            <person name="Bowers A."/>
        </authorList>
    </citation>
    <scope>NUCLEOTIDE SEQUENCE [LARGE SCALE GENOMIC DNA]</scope>
    <source>
        <strain evidence="1 2">AFS003229</strain>
    </source>
</reference>
<comment type="caution">
    <text evidence="1">The sequence shown here is derived from an EMBL/GenBank/DDBJ whole genome shotgun (WGS) entry which is preliminary data.</text>
</comment>
<dbReference type="InterPro" id="IPR028994">
    <property type="entry name" value="Integrin_alpha_N"/>
</dbReference>
<dbReference type="EMBL" id="NUEQ01000054">
    <property type="protein sequence ID" value="PEJ29307.1"/>
    <property type="molecule type" value="Genomic_DNA"/>
</dbReference>
<proteinExistence type="predicted"/>
<name>A0AAX0RZ78_9BACI</name>
<keyword evidence="1" id="KW-0946">Virion</keyword>